<evidence type="ECO:0000313" key="2">
    <source>
        <dbReference type="Proteomes" id="UP000828941"/>
    </source>
</evidence>
<organism evidence="1 2">
    <name type="scientific">Bauhinia variegata</name>
    <name type="common">Purple orchid tree</name>
    <name type="synonym">Phanera variegata</name>
    <dbReference type="NCBI Taxonomy" id="167791"/>
    <lineage>
        <taxon>Eukaryota</taxon>
        <taxon>Viridiplantae</taxon>
        <taxon>Streptophyta</taxon>
        <taxon>Embryophyta</taxon>
        <taxon>Tracheophyta</taxon>
        <taxon>Spermatophyta</taxon>
        <taxon>Magnoliopsida</taxon>
        <taxon>eudicotyledons</taxon>
        <taxon>Gunneridae</taxon>
        <taxon>Pentapetalae</taxon>
        <taxon>rosids</taxon>
        <taxon>fabids</taxon>
        <taxon>Fabales</taxon>
        <taxon>Fabaceae</taxon>
        <taxon>Cercidoideae</taxon>
        <taxon>Cercideae</taxon>
        <taxon>Bauhiniinae</taxon>
        <taxon>Bauhinia</taxon>
    </lineage>
</organism>
<reference evidence="1 2" key="1">
    <citation type="journal article" date="2022" name="DNA Res.">
        <title>Chromosomal-level genome assembly of the orchid tree Bauhinia variegata (Leguminosae; Cercidoideae) supports the allotetraploid origin hypothesis of Bauhinia.</title>
        <authorList>
            <person name="Zhong Y."/>
            <person name="Chen Y."/>
            <person name="Zheng D."/>
            <person name="Pang J."/>
            <person name="Liu Y."/>
            <person name="Luo S."/>
            <person name="Meng S."/>
            <person name="Qian L."/>
            <person name="Wei D."/>
            <person name="Dai S."/>
            <person name="Zhou R."/>
        </authorList>
    </citation>
    <scope>NUCLEOTIDE SEQUENCE [LARGE SCALE GENOMIC DNA]</scope>
    <source>
        <strain evidence="1">BV-YZ2020</strain>
    </source>
</reference>
<keyword evidence="2" id="KW-1185">Reference proteome</keyword>
<comment type="caution">
    <text evidence="1">The sequence shown here is derived from an EMBL/GenBank/DDBJ whole genome shotgun (WGS) entry which is preliminary data.</text>
</comment>
<accession>A0ACB9NJM6</accession>
<evidence type="ECO:0000313" key="1">
    <source>
        <dbReference type="EMBL" id="KAI4335341.1"/>
    </source>
</evidence>
<protein>
    <submittedName>
        <fullName evidence="1">Uncharacterized protein</fullName>
    </submittedName>
</protein>
<name>A0ACB9NJM6_BAUVA</name>
<proteinExistence type="predicted"/>
<dbReference type="Proteomes" id="UP000828941">
    <property type="component" value="Chromosome 6"/>
</dbReference>
<dbReference type="EMBL" id="CM039431">
    <property type="protein sequence ID" value="KAI4335341.1"/>
    <property type="molecule type" value="Genomic_DNA"/>
</dbReference>
<sequence>MSKWTHSFLMGQLPGGIQAEDEEQRILCLVFQVLTYHDTCGDNLARWQLSFLLIYDQNQKQYMRLRVDDKPVQAF</sequence>
<gene>
    <name evidence="1" type="ORF">L6164_013995</name>
</gene>